<sequence length="403" mass="46707">MAARHGYTPVTPLEDPANSFVEIASALIHDCLVGIERGGTAFSNRGTLVSLSIQSADLQEQRCLSRLAELRDQIFDGREVLDQLRHTLRRVSEEWNRELARRGHVCRRDFDLRFNEFVWEVRQRLDDPVTLRRHQDRIRAFLGVRARVSVPNRVRIGDRREAAVLYDTPQCLDAPLHGRHNHGNILPWLISLDEDNSHSEELVMARDVICGILPGPSILTFETAVRRFFVPLLATRAMDRFFRERQELGQLCERVAFDEREALDALDEARRALRRIVQEAEPTPSPQPQPPARRRHDPAPYRTRHHIHHLHWCHDSTTCRFYRRRETARAEPCRSQPPPAAPPAPFNSFFYSCQPRHLSPPSTLPQCPLPSSHPTFRHTHLILQMGLFIGHDHDLYPYYYSLS</sequence>
<keyword evidence="3" id="KW-1185">Reference proteome</keyword>
<dbReference type="AlphaFoldDB" id="A0A284QKY9"/>
<gene>
    <name evidence="2" type="ORF">ARMOST_00379</name>
</gene>
<evidence type="ECO:0000313" key="2">
    <source>
        <dbReference type="EMBL" id="SJK97128.1"/>
    </source>
</evidence>
<accession>A0A284QKY9</accession>
<protein>
    <submittedName>
        <fullName evidence="2">Uncharacterized protein</fullName>
    </submittedName>
</protein>
<dbReference type="EMBL" id="FUEG01000001">
    <property type="protein sequence ID" value="SJK97128.1"/>
    <property type="molecule type" value="Genomic_DNA"/>
</dbReference>
<evidence type="ECO:0000313" key="3">
    <source>
        <dbReference type="Proteomes" id="UP000219338"/>
    </source>
</evidence>
<reference evidence="3" key="1">
    <citation type="journal article" date="2017" name="Nat. Ecol. Evol.">
        <title>Genome expansion and lineage-specific genetic innovations in the forest pathogenic fungi Armillaria.</title>
        <authorList>
            <person name="Sipos G."/>
            <person name="Prasanna A.N."/>
            <person name="Walter M.C."/>
            <person name="O'Connor E."/>
            <person name="Balint B."/>
            <person name="Krizsan K."/>
            <person name="Kiss B."/>
            <person name="Hess J."/>
            <person name="Varga T."/>
            <person name="Slot J."/>
            <person name="Riley R."/>
            <person name="Boka B."/>
            <person name="Rigling D."/>
            <person name="Barry K."/>
            <person name="Lee J."/>
            <person name="Mihaltcheva S."/>
            <person name="LaButti K."/>
            <person name="Lipzen A."/>
            <person name="Waldron R."/>
            <person name="Moloney N.M."/>
            <person name="Sperisen C."/>
            <person name="Kredics L."/>
            <person name="Vagvoelgyi C."/>
            <person name="Patrignani A."/>
            <person name="Fitzpatrick D."/>
            <person name="Nagy I."/>
            <person name="Doyle S."/>
            <person name="Anderson J.B."/>
            <person name="Grigoriev I.V."/>
            <person name="Gueldener U."/>
            <person name="Muensterkoetter M."/>
            <person name="Nagy L.G."/>
        </authorList>
    </citation>
    <scope>NUCLEOTIDE SEQUENCE [LARGE SCALE GENOMIC DNA]</scope>
    <source>
        <strain evidence="3">C18/9</strain>
    </source>
</reference>
<feature type="region of interest" description="Disordered" evidence="1">
    <location>
        <begin position="277"/>
        <end position="299"/>
    </location>
</feature>
<organism evidence="2 3">
    <name type="scientific">Armillaria ostoyae</name>
    <name type="common">Armillaria root rot fungus</name>
    <dbReference type="NCBI Taxonomy" id="47428"/>
    <lineage>
        <taxon>Eukaryota</taxon>
        <taxon>Fungi</taxon>
        <taxon>Dikarya</taxon>
        <taxon>Basidiomycota</taxon>
        <taxon>Agaricomycotina</taxon>
        <taxon>Agaricomycetes</taxon>
        <taxon>Agaricomycetidae</taxon>
        <taxon>Agaricales</taxon>
        <taxon>Marasmiineae</taxon>
        <taxon>Physalacriaceae</taxon>
        <taxon>Armillaria</taxon>
    </lineage>
</organism>
<dbReference type="Proteomes" id="UP000219338">
    <property type="component" value="Unassembled WGS sequence"/>
</dbReference>
<dbReference type="OrthoDB" id="2972330at2759"/>
<evidence type="ECO:0000256" key="1">
    <source>
        <dbReference type="SAM" id="MobiDB-lite"/>
    </source>
</evidence>
<proteinExistence type="predicted"/>
<name>A0A284QKY9_ARMOS</name>